<organism evidence="2 3">
    <name type="scientific">Leptotrichia trevisanii</name>
    <dbReference type="NCBI Taxonomy" id="109328"/>
    <lineage>
        <taxon>Bacteria</taxon>
        <taxon>Fusobacteriati</taxon>
        <taxon>Fusobacteriota</taxon>
        <taxon>Fusobacteriia</taxon>
        <taxon>Fusobacteriales</taxon>
        <taxon>Leptotrichiaceae</taxon>
        <taxon>Leptotrichia</taxon>
    </lineage>
</organism>
<reference evidence="2 3" key="1">
    <citation type="submission" date="2019-07" db="EMBL/GenBank/DDBJ databases">
        <title>Complete Genome Sequence of Leptotrichia trevisanii Strain JMUB3870.</title>
        <authorList>
            <person name="Watanabe S."/>
            <person name="Cui L."/>
        </authorList>
    </citation>
    <scope>NUCLEOTIDE SEQUENCE [LARGE SCALE GENOMIC DNA]</scope>
    <source>
        <strain evidence="2 3">JMUB3870</strain>
    </source>
</reference>
<evidence type="ECO:0000256" key="1">
    <source>
        <dbReference type="SAM" id="MobiDB-lite"/>
    </source>
</evidence>
<dbReference type="Proteomes" id="UP000422644">
    <property type="component" value="Chromosome"/>
</dbReference>
<evidence type="ECO:0008006" key="4">
    <source>
        <dbReference type="Google" id="ProtNLM"/>
    </source>
</evidence>
<feature type="region of interest" description="Disordered" evidence="1">
    <location>
        <begin position="161"/>
        <end position="184"/>
    </location>
</feature>
<dbReference type="AlphaFoldDB" id="A0A510K102"/>
<dbReference type="EMBL" id="AP019831">
    <property type="protein sequence ID" value="BBM44265.1"/>
    <property type="molecule type" value="Genomic_DNA"/>
</dbReference>
<evidence type="ECO:0000313" key="3">
    <source>
        <dbReference type="Proteomes" id="UP000422644"/>
    </source>
</evidence>
<dbReference type="NCBIfam" id="NF038353">
    <property type="entry name" value="FxLYD_dom"/>
    <property type="match status" value="1"/>
</dbReference>
<accession>A0A510K102</accession>
<evidence type="ECO:0000313" key="2">
    <source>
        <dbReference type="EMBL" id="BBM44265.1"/>
    </source>
</evidence>
<protein>
    <recommendedName>
        <fullName evidence="4">Lipoprotein</fullName>
    </recommendedName>
</protein>
<dbReference type="InterPro" id="IPR047676">
    <property type="entry name" value="FxLYD_dom"/>
</dbReference>
<dbReference type="PROSITE" id="PS51257">
    <property type="entry name" value="PROKAR_LIPOPROTEIN"/>
    <property type="match status" value="1"/>
</dbReference>
<sequence length="184" mass="19402">MRKVKKRILLIGIMFGTSSCGIIGGVGSVVGGTIKAAGGVTGAVIGTTGKLIGGIIGGKDGEIKAKNTKYKFANAEVEITGGKTIVTGILTHNGVGKRNLTIEIPCFDENGAKIGDAVDSISSLGKNEKWEFQAVLNTNETKTCKLKDTYIYEGSVNTTIENENNNSNMENTNNENTNNIESEK</sequence>
<name>A0A510K102_9FUSO</name>
<gene>
    <name evidence="2" type="ORF">JMUB3870_0372</name>
</gene>
<proteinExistence type="predicted"/>
<keyword evidence="3" id="KW-1185">Reference proteome</keyword>